<evidence type="ECO:0000313" key="2">
    <source>
        <dbReference type="EMBL" id="MDL2078746.1"/>
    </source>
</evidence>
<keyword evidence="3" id="KW-1185">Reference proteome</keyword>
<evidence type="ECO:0000313" key="3">
    <source>
        <dbReference type="Proteomes" id="UP001241926"/>
    </source>
</evidence>
<sequence>MTTAPPRRTTTAAEFWQHWLPAVERLVPVPEEHRSATVGHEEAARELALDPDVLEHLVGAGFPAEDTPDGLRYDYHDVMNLGLQSGLGRSLAELGERQCMRLAAGQPEGWLTERVTRIRLTATCDAAGCSSCVTPPVPAEPAPKLYEGRLTEWAKDPERPDSMLATVTTRGHRDAPRTDTVRRIHDDLLERLVSGEYQYGWVPEALRSRPAEAIGHRAVDCVVAAWQMQKWAEEAGVRARTRRGFLLGLVGVEHAWTEVFEEGRWLLLDPVLAYLGSRHKATHPEFADFTRGSVHNRLLVWDRSVDESLADHDCVAGGHVRVDCRQLPAARTPA</sequence>
<protein>
    <submittedName>
        <fullName evidence="2">Transglutaminase domain-containing protein</fullName>
    </submittedName>
</protein>
<accession>A0ABT7J2W4</accession>
<name>A0ABT7J2W4_9ACTN</name>
<comment type="caution">
    <text evidence="2">The sequence shown here is derived from an EMBL/GenBank/DDBJ whole genome shotgun (WGS) entry which is preliminary data.</text>
</comment>
<dbReference type="InterPro" id="IPR002931">
    <property type="entry name" value="Transglutaminase-like"/>
</dbReference>
<dbReference type="SUPFAM" id="SSF54001">
    <property type="entry name" value="Cysteine proteinases"/>
    <property type="match status" value="1"/>
</dbReference>
<gene>
    <name evidence="2" type="ORF">QNN03_20125</name>
</gene>
<dbReference type="EMBL" id="JASJUS010000018">
    <property type="protein sequence ID" value="MDL2078746.1"/>
    <property type="molecule type" value="Genomic_DNA"/>
</dbReference>
<reference evidence="2 3" key="1">
    <citation type="submission" date="2023-05" db="EMBL/GenBank/DDBJ databases">
        <title>Streptomyces fuscus sp. nov., a brown-black pigment producing actinomyces isolated from dry sand of Sea duck farm.</title>
        <authorList>
            <person name="Xie J."/>
            <person name="Shen N."/>
        </authorList>
    </citation>
    <scope>NUCLEOTIDE SEQUENCE [LARGE SCALE GENOMIC DNA]</scope>
    <source>
        <strain evidence="2 3">GXMU-J15</strain>
    </source>
</reference>
<feature type="domain" description="Transglutaminase-like" evidence="1">
    <location>
        <begin position="213"/>
        <end position="272"/>
    </location>
</feature>
<dbReference type="InterPro" id="IPR038765">
    <property type="entry name" value="Papain-like_cys_pep_sf"/>
</dbReference>
<evidence type="ECO:0000259" key="1">
    <source>
        <dbReference type="SMART" id="SM00460"/>
    </source>
</evidence>
<dbReference type="RefSeq" id="WP_285434008.1">
    <property type="nucleotide sequence ID" value="NZ_JASJUS010000018.1"/>
</dbReference>
<organism evidence="2 3">
    <name type="scientific">Streptomyces fuscus</name>
    <dbReference type="NCBI Taxonomy" id="3048495"/>
    <lineage>
        <taxon>Bacteria</taxon>
        <taxon>Bacillati</taxon>
        <taxon>Actinomycetota</taxon>
        <taxon>Actinomycetes</taxon>
        <taxon>Kitasatosporales</taxon>
        <taxon>Streptomycetaceae</taxon>
        <taxon>Streptomyces</taxon>
    </lineage>
</organism>
<dbReference type="Proteomes" id="UP001241926">
    <property type="component" value="Unassembled WGS sequence"/>
</dbReference>
<proteinExistence type="predicted"/>
<dbReference type="SMART" id="SM00460">
    <property type="entry name" value="TGc"/>
    <property type="match status" value="1"/>
</dbReference>